<dbReference type="PROSITE" id="PS50082">
    <property type="entry name" value="WD_REPEATS_2"/>
    <property type="match status" value="5"/>
</dbReference>
<feature type="repeat" description="WD" evidence="14">
    <location>
        <begin position="11"/>
        <end position="52"/>
    </location>
</feature>
<feature type="compositionally biased region" description="Acidic residues" evidence="15">
    <location>
        <begin position="1063"/>
        <end position="1076"/>
    </location>
</feature>
<dbReference type="Gene3D" id="1.25.40.470">
    <property type="match status" value="1"/>
</dbReference>
<evidence type="ECO:0000256" key="5">
    <source>
        <dbReference type="ARBA" id="ARBA00022490"/>
    </source>
</evidence>
<dbReference type="CDD" id="cd22947">
    <property type="entry name" value="Coatomer_WDAD_beta-like"/>
    <property type="match status" value="1"/>
</dbReference>
<evidence type="ECO:0000256" key="3">
    <source>
        <dbReference type="ARBA" id="ARBA00010844"/>
    </source>
</evidence>
<evidence type="ECO:0000256" key="13">
    <source>
        <dbReference type="ARBA" id="ARBA00032920"/>
    </source>
</evidence>
<evidence type="ECO:0000256" key="14">
    <source>
        <dbReference type="PROSITE-ProRule" id="PRU00221"/>
    </source>
</evidence>
<dbReference type="SUPFAM" id="SSF50978">
    <property type="entry name" value="WD40 repeat-like"/>
    <property type="match status" value="1"/>
</dbReference>
<dbReference type="GO" id="GO:0030126">
    <property type="term" value="C:COPI vesicle coat"/>
    <property type="evidence" value="ECO:0007669"/>
    <property type="project" value="TreeGrafter"/>
</dbReference>
<evidence type="ECO:0000256" key="6">
    <source>
        <dbReference type="ARBA" id="ARBA00022574"/>
    </source>
</evidence>
<dbReference type="PROSITE" id="PS50294">
    <property type="entry name" value="WD_REPEATS_REGION"/>
    <property type="match status" value="4"/>
</dbReference>
<comment type="similarity">
    <text evidence="3">Belongs to the WD repeat COPB2 family.</text>
</comment>
<dbReference type="Pfam" id="PF23953">
    <property type="entry name" value="TPR_COPA_B"/>
    <property type="match status" value="1"/>
</dbReference>
<keyword evidence="10" id="KW-0333">Golgi apparatus</keyword>
<name>A0A4E0RFC7_FASHE</name>
<dbReference type="GO" id="GO:0006891">
    <property type="term" value="P:intra-Golgi vesicle-mediated transport"/>
    <property type="evidence" value="ECO:0007669"/>
    <property type="project" value="TreeGrafter"/>
</dbReference>
<dbReference type="FunFam" id="2.130.10.10:FF:000008">
    <property type="entry name" value="Coatomer subunit beta"/>
    <property type="match status" value="1"/>
</dbReference>
<evidence type="ECO:0000256" key="12">
    <source>
        <dbReference type="ARBA" id="ARBA00023329"/>
    </source>
</evidence>
<evidence type="ECO:0000313" key="18">
    <source>
        <dbReference type="EMBL" id="THD25485.1"/>
    </source>
</evidence>
<dbReference type="InterPro" id="IPR006692">
    <property type="entry name" value="Beta-prop_COPA/B_2nd"/>
</dbReference>
<dbReference type="GO" id="GO:0006888">
    <property type="term" value="P:endoplasmic reticulum to Golgi vesicle-mediated transport"/>
    <property type="evidence" value="ECO:0007669"/>
    <property type="project" value="TreeGrafter"/>
</dbReference>
<dbReference type="EMBL" id="JXXN02001122">
    <property type="protein sequence ID" value="THD25485.1"/>
    <property type="molecule type" value="Genomic_DNA"/>
</dbReference>
<feature type="compositionally biased region" description="Polar residues" evidence="15">
    <location>
        <begin position="1047"/>
        <end position="1057"/>
    </location>
</feature>
<dbReference type="PRINTS" id="PR00320">
    <property type="entry name" value="GPROTEINBRPT"/>
</dbReference>
<dbReference type="Proteomes" id="UP000230066">
    <property type="component" value="Unassembled WGS sequence"/>
</dbReference>
<evidence type="ECO:0000256" key="1">
    <source>
        <dbReference type="ARBA" id="ARBA00004255"/>
    </source>
</evidence>
<feature type="compositionally biased region" description="Acidic residues" evidence="15">
    <location>
        <begin position="967"/>
        <end position="1015"/>
    </location>
</feature>
<dbReference type="PANTHER" id="PTHR19876:SF2">
    <property type="entry name" value="COATOMER SUBUNIT BETA"/>
    <property type="match status" value="1"/>
</dbReference>
<keyword evidence="8" id="KW-0931">ER-Golgi transport</keyword>
<dbReference type="GO" id="GO:0000139">
    <property type="term" value="C:Golgi membrane"/>
    <property type="evidence" value="ECO:0007669"/>
    <property type="project" value="UniProtKB-SubCell"/>
</dbReference>
<dbReference type="InterPro" id="IPR056176">
    <property type="entry name" value="TPR_COPA_B"/>
</dbReference>
<dbReference type="InterPro" id="IPR050844">
    <property type="entry name" value="Coatomer_complex_subunit"/>
</dbReference>
<protein>
    <recommendedName>
        <fullName evidence="13">Beta'-coat protein</fullName>
    </recommendedName>
</protein>
<feature type="repeat" description="WD" evidence="14">
    <location>
        <begin position="95"/>
        <end position="127"/>
    </location>
</feature>
<evidence type="ECO:0000259" key="17">
    <source>
        <dbReference type="Pfam" id="PF23953"/>
    </source>
</evidence>
<feature type="domain" description="COPA/B TPR" evidence="17">
    <location>
        <begin position="604"/>
        <end position="787"/>
    </location>
</feature>
<dbReference type="GO" id="GO:0005198">
    <property type="term" value="F:structural molecule activity"/>
    <property type="evidence" value="ECO:0007669"/>
    <property type="project" value="InterPro"/>
</dbReference>
<dbReference type="InterPro" id="IPR036322">
    <property type="entry name" value="WD40_repeat_dom_sf"/>
</dbReference>
<evidence type="ECO:0000256" key="2">
    <source>
        <dbReference type="ARBA" id="ARBA00004347"/>
    </source>
</evidence>
<evidence type="ECO:0000259" key="16">
    <source>
        <dbReference type="Pfam" id="PF04053"/>
    </source>
</evidence>
<evidence type="ECO:0000256" key="11">
    <source>
        <dbReference type="ARBA" id="ARBA00023136"/>
    </source>
</evidence>
<dbReference type="FunFam" id="1.25.40.470:FF:000001">
    <property type="entry name" value="Coatomer subunit beta"/>
    <property type="match status" value="1"/>
</dbReference>
<dbReference type="InterPro" id="IPR019775">
    <property type="entry name" value="WD40_repeat_CS"/>
</dbReference>
<dbReference type="Pfam" id="PF00400">
    <property type="entry name" value="WD40"/>
    <property type="match status" value="6"/>
</dbReference>
<dbReference type="SUPFAM" id="SSF50969">
    <property type="entry name" value="YVTN repeat-like/Quinoprotein amine dehydrogenase"/>
    <property type="match status" value="1"/>
</dbReference>
<feature type="repeat" description="WD" evidence="14">
    <location>
        <begin position="181"/>
        <end position="224"/>
    </location>
</feature>
<evidence type="ECO:0000256" key="9">
    <source>
        <dbReference type="ARBA" id="ARBA00022927"/>
    </source>
</evidence>
<evidence type="ECO:0000313" key="19">
    <source>
        <dbReference type="Proteomes" id="UP000230066"/>
    </source>
</evidence>
<dbReference type="PROSITE" id="PS00678">
    <property type="entry name" value="WD_REPEATS_1"/>
    <property type="match status" value="1"/>
</dbReference>
<keyword evidence="19" id="KW-1185">Reference proteome</keyword>
<keyword evidence="11" id="KW-0472">Membrane</keyword>
<keyword evidence="6 14" id="KW-0853">WD repeat</keyword>
<organism evidence="18 19">
    <name type="scientific">Fasciola hepatica</name>
    <name type="common">Liver fluke</name>
    <dbReference type="NCBI Taxonomy" id="6192"/>
    <lineage>
        <taxon>Eukaryota</taxon>
        <taxon>Metazoa</taxon>
        <taxon>Spiralia</taxon>
        <taxon>Lophotrochozoa</taxon>
        <taxon>Platyhelminthes</taxon>
        <taxon>Trematoda</taxon>
        <taxon>Digenea</taxon>
        <taxon>Plagiorchiida</taxon>
        <taxon>Echinostomata</taxon>
        <taxon>Echinostomatoidea</taxon>
        <taxon>Fasciolidae</taxon>
        <taxon>Fasciola</taxon>
    </lineage>
</organism>
<evidence type="ECO:0000256" key="8">
    <source>
        <dbReference type="ARBA" id="ARBA00022892"/>
    </source>
</evidence>
<feature type="domain" description="COPA/B second beta-propeller" evidence="16">
    <location>
        <begin position="336"/>
        <end position="587"/>
    </location>
</feature>
<dbReference type="InterPro" id="IPR020472">
    <property type="entry name" value="WD40_PAC1"/>
</dbReference>
<feature type="repeat" description="WD" evidence="14">
    <location>
        <begin position="225"/>
        <end position="266"/>
    </location>
</feature>
<dbReference type="Pfam" id="PF04053">
    <property type="entry name" value="B-prop_COPA_B_2nd"/>
    <property type="match status" value="1"/>
</dbReference>
<dbReference type="InterPro" id="IPR011044">
    <property type="entry name" value="Quino_amine_DH_bsu"/>
</dbReference>
<dbReference type="GO" id="GO:0006886">
    <property type="term" value="P:intracellular protein transport"/>
    <property type="evidence" value="ECO:0007669"/>
    <property type="project" value="InterPro"/>
</dbReference>
<feature type="compositionally biased region" description="Basic and acidic residues" evidence="15">
    <location>
        <begin position="1016"/>
        <end position="1041"/>
    </location>
</feature>
<keyword evidence="12" id="KW-0968">Cytoplasmic vesicle</keyword>
<comment type="subcellular location">
    <subcellularLocation>
        <location evidence="2">Cytoplasmic vesicle</location>
        <location evidence="2">COPI-coated vesicle membrane</location>
        <topology evidence="2">Peripheral membrane protein</topology>
        <orientation evidence="2">Cytoplasmic side</orientation>
    </subcellularLocation>
    <subcellularLocation>
        <location evidence="1">Golgi apparatus membrane</location>
        <topology evidence="1">Peripheral membrane protein</topology>
        <orientation evidence="1">Cytoplasmic side</orientation>
    </subcellularLocation>
</comment>
<dbReference type="GO" id="GO:0006890">
    <property type="term" value="P:retrograde vesicle-mediated transport, Golgi to endoplasmic reticulum"/>
    <property type="evidence" value="ECO:0007669"/>
    <property type="project" value="TreeGrafter"/>
</dbReference>
<evidence type="ECO:0000256" key="15">
    <source>
        <dbReference type="SAM" id="MobiDB-lite"/>
    </source>
</evidence>
<gene>
    <name evidence="18" type="ORF">D915_003805</name>
</gene>
<keyword evidence="4" id="KW-0813">Transport</keyword>
<keyword evidence="7" id="KW-0677">Repeat</keyword>
<dbReference type="InterPro" id="IPR001680">
    <property type="entry name" value="WD40_rpt"/>
</dbReference>
<feature type="repeat" description="WD" evidence="14">
    <location>
        <begin position="138"/>
        <end position="180"/>
    </location>
</feature>
<dbReference type="InterPro" id="IPR015943">
    <property type="entry name" value="WD40/YVTN_repeat-like_dom_sf"/>
</dbReference>
<proteinExistence type="inferred from homology"/>
<keyword evidence="9" id="KW-0653">Protein transport</keyword>
<dbReference type="CDD" id="cd00200">
    <property type="entry name" value="WD40"/>
    <property type="match status" value="1"/>
</dbReference>
<evidence type="ECO:0000256" key="10">
    <source>
        <dbReference type="ARBA" id="ARBA00023034"/>
    </source>
</evidence>
<keyword evidence="5" id="KW-0963">Cytoplasm</keyword>
<dbReference type="Gene3D" id="2.130.10.10">
    <property type="entry name" value="YVTN repeat-like/Quinoprotein amine dehydrogenase"/>
    <property type="match status" value="1"/>
</dbReference>
<sequence length="1076" mass="120987">MPLRLDIKRKLLSRSDRVKALDLHPTEPWICAALYNGTVHVWNIETQQLIKTLEVCTTPVRAVKFVARKNWIVTGSDDLQLRVFNYNTFGRLQQIEAHSDYIRSIAVHPTQPFILTSSDDMLIRLWDWEKNWTCAQVFEGHNHYVMQLVFNPKDHNTFASASLDHTVKVWSLGSTTPNFTLEGHERGVNCVDYYLFGDKPYLASGSDDRTVKIWDYQTKACVQTLEGHAQNISAVAFHPELPIIMTGSEDGTVRVWHSSTYRLESTLNYGLERIWAMVCHRGKQLVGIGYDEGTIVISLGRDEPAMSMDASGKLVCARHAELVQANLRSLSLGGADSADEIQDGERLPVSFKEMGTSDIYPQTIEHNANGRFVVVCGDGEYIVYTAMALRNKTFGQAQEFVWSLADASMYAVRESNAIVKVYKQFKETRTFKLDYGAEQIFGGHLLGVRSLTGLTLYDWSTGRLVRRIDISPRAVCWNESGQLVALCTSEVVYVLRYTADQVPDTDPVPGSPEEADGYEQAFQLVKNGEINVAVRNGMWYGDAFLFTTTTNRLCYYVGGELVTLAHLDRPMYLLGYLAKENRLFLGDRDLQIVSYSLLLSVLEYETAVMRGDFTAADAIFPNIPKEQRTKIAQFLEKQGFRTQAMRVTTDPDHKFELALQLGDHELCRQLASEGDPEANEIKWKQLAEAACRASNFSLVEECLCRTKDYASLLLLASSSGNSQLLKWIGEQASTESKDNVAFLARFLLSDLEGCLELLVKAERLPEAAFFARTYLPSKVPEIVELWRTWLDQSTKSSAKIVQALANPKDYPNLFPGLEDSLAAEQWLKVDRKQRTQLPASAYSSQIPMCDRDPITEMRSGPPSVKQIADVIPQSMDDLLFSSGPATHRTPPPAPANPIQTRSIFEDNAIDHDLKPVAQMVPEVQMTRRKSDDLDTSKLINPVPPAVLAVSALDFTCSSTESKRKTIEDDEEEDADEYEDDGEDEDENNNNNDEEDEIDDGEEEEDEEEEEEDEGEEKLPHEKAKLTAALERELEQELDSLKLDIPSIPTSSENQPIKKSSPGWDDDEDDEDGGGWE</sequence>
<dbReference type="PANTHER" id="PTHR19876">
    <property type="entry name" value="COATOMER"/>
    <property type="match status" value="1"/>
</dbReference>
<comment type="caution">
    <text evidence="18">The sequence shown here is derived from an EMBL/GenBank/DDBJ whole genome shotgun (WGS) entry which is preliminary data.</text>
</comment>
<dbReference type="AlphaFoldDB" id="A0A4E0RFC7"/>
<evidence type="ECO:0000256" key="4">
    <source>
        <dbReference type="ARBA" id="ARBA00022448"/>
    </source>
</evidence>
<feature type="region of interest" description="Disordered" evidence="15">
    <location>
        <begin position="957"/>
        <end position="1076"/>
    </location>
</feature>
<reference evidence="18" key="1">
    <citation type="submission" date="2019-03" db="EMBL/GenBank/DDBJ databases">
        <title>Improved annotation for the trematode Fasciola hepatica.</title>
        <authorList>
            <person name="Choi Y.-J."/>
            <person name="Martin J."/>
            <person name="Mitreva M."/>
        </authorList>
    </citation>
    <scope>NUCLEOTIDE SEQUENCE [LARGE SCALE GENOMIC DNA]</scope>
</reference>
<evidence type="ECO:0000256" key="7">
    <source>
        <dbReference type="ARBA" id="ARBA00022737"/>
    </source>
</evidence>
<accession>A0A4E0RFC7</accession>
<dbReference type="SMART" id="SM00320">
    <property type="entry name" value="WD40"/>
    <property type="match status" value="6"/>
</dbReference>